<dbReference type="HOGENOM" id="CLU_1937147_0_0_0"/>
<dbReference type="Proteomes" id="UP000000445">
    <property type="component" value="Chromosome"/>
</dbReference>
<feature type="transmembrane region" description="Helical" evidence="1">
    <location>
        <begin position="12"/>
        <end position="33"/>
    </location>
</feature>
<keyword evidence="1" id="KW-0472">Membrane</keyword>
<dbReference type="EMBL" id="CP000916">
    <property type="protein sequence ID" value="ACM22606.1"/>
    <property type="molecule type" value="Genomic_DNA"/>
</dbReference>
<feature type="transmembrane region" description="Helical" evidence="1">
    <location>
        <begin position="39"/>
        <end position="59"/>
    </location>
</feature>
<dbReference type="STRING" id="309803.CTN_0430"/>
<proteinExistence type="predicted"/>
<accession>B9KC60</accession>
<dbReference type="AlphaFoldDB" id="B9KC60"/>
<keyword evidence="3" id="KW-1185">Reference proteome</keyword>
<organism evidence="2 3">
    <name type="scientific">Thermotoga neapolitana (strain ATCC 49049 / DSM 4359 / NBRC 107923 / NS-E)</name>
    <dbReference type="NCBI Taxonomy" id="309803"/>
    <lineage>
        <taxon>Bacteria</taxon>
        <taxon>Thermotogati</taxon>
        <taxon>Thermotogota</taxon>
        <taxon>Thermotogae</taxon>
        <taxon>Thermotogales</taxon>
        <taxon>Thermotogaceae</taxon>
        <taxon>Thermotoga</taxon>
    </lineage>
</organism>
<sequence>MFMTIRFRTPFWYKFALLALWVVSFDLTIFLLYKPLLALLRYLFLILDIIFGVWVLSIFKREIVVDQEADALRLGKKVFRLSSVKSVEKRALSVVFYFEDGTSFVFPHPVEDFDFLKKLIVEKGSE</sequence>
<protein>
    <recommendedName>
        <fullName evidence="4">PH domain-containing protein</fullName>
    </recommendedName>
</protein>
<evidence type="ECO:0000313" key="2">
    <source>
        <dbReference type="EMBL" id="ACM22606.1"/>
    </source>
</evidence>
<name>B9KC60_THENN</name>
<evidence type="ECO:0008006" key="4">
    <source>
        <dbReference type="Google" id="ProtNLM"/>
    </source>
</evidence>
<reference evidence="2 3" key="1">
    <citation type="journal article" date="2009" name="Biosci. Biotechnol. Biochem.">
        <title>WeGAS: a web-based microbial genome annotation system.</title>
        <authorList>
            <person name="Lee D."/>
            <person name="Seo H."/>
            <person name="Park C."/>
            <person name="Park K."/>
        </authorList>
    </citation>
    <scope>NUCLEOTIDE SEQUENCE [LARGE SCALE GENOMIC DNA]</scope>
    <source>
        <strain evidence="3">ATCC 49049 / DSM 4359 / NBRC 107923 / NS-E</strain>
    </source>
</reference>
<keyword evidence="1" id="KW-0812">Transmembrane</keyword>
<gene>
    <name evidence="2" type="ordered locus">CTN_0430</name>
</gene>
<evidence type="ECO:0000313" key="3">
    <source>
        <dbReference type="Proteomes" id="UP000000445"/>
    </source>
</evidence>
<keyword evidence="1" id="KW-1133">Transmembrane helix</keyword>
<evidence type="ECO:0000256" key="1">
    <source>
        <dbReference type="SAM" id="Phobius"/>
    </source>
</evidence>
<dbReference type="KEGG" id="tna:CTN_0430"/>